<keyword evidence="2" id="KW-1185">Reference proteome</keyword>
<accession>A0AAV4SEI3</accession>
<name>A0AAV4SEI3_9ARAC</name>
<evidence type="ECO:0000313" key="1">
    <source>
        <dbReference type="EMBL" id="GIY32095.1"/>
    </source>
</evidence>
<dbReference type="Proteomes" id="UP001054837">
    <property type="component" value="Unassembled WGS sequence"/>
</dbReference>
<reference evidence="1 2" key="1">
    <citation type="submission" date="2021-06" db="EMBL/GenBank/DDBJ databases">
        <title>Caerostris darwini draft genome.</title>
        <authorList>
            <person name="Kono N."/>
            <person name="Arakawa K."/>
        </authorList>
    </citation>
    <scope>NUCLEOTIDE SEQUENCE [LARGE SCALE GENOMIC DNA]</scope>
</reference>
<dbReference type="EMBL" id="BPLQ01007743">
    <property type="protein sequence ID" value="GIY32095.1"/>
    <property type="molecule type" value="Genomic_DNA"/>
</dbReference>
<gene>
    <name evidence="1" type="primary">AVEN_219299_2</name>
    <name evidence="1" type="ORF">CDAR_540791</name>
</gene>
<dbReference type="AlphaFoldDB" id="A0AAV4SEI3"/>
<comment type="caution">
    <text evidence="1">The sequence shown here is derived from an EMBL/GenBank/DDBJ whole genome shotgun (WGS) entry which is preliminary data.</text>
</comment>
<sequence length="107" mass="12166">MHLPLRLWREIYYGDTSVLTDKKDNSDTAYKKFSLSGSSDEEMIDITAGGENMESHFEQTHAVHGEPVQVNFLPMPDTPESNSDSDNEYSKLQGNYFAINIICNMKE</sequence>
<evidence type="ECO:0000313" key="2">
    <source>
        <dbReference type="Proteomes" id="UP001054837"/>
    </source>
</evidence>
<organism evidence="1 2">
    <name type="scientific">Caerostris darwini</name>
    <dbReference type="NCBI Taxonomy" id="1538125"/>
    <lineage>
        <taxon>Eukaryota</taxon>
        <taxon>Metazoa</taxon>
        <taxon>Ecdysozoa</taxon>
        <taxon>Arthropoda</taxon>
        <taxon>Chelicerata</taxon>
        <taxon>Arachnida</taxon>
        <taxon>Araneae</taxon>
        <taxon>Araneomorphae</taxon>
        <taxon>Entelegynae</taxon>
        <taxon>Araneoidea</taxon>
        <taxon>Araneidae</taxon>
        <taxon>Caerostris</taxon>
    </lineage>
</organism>
<proteinExistence type="predicted"/>
<protein>
    <submittedName>
        <fullName evidence="1">Uncharacterized protein</fullName>
    </submittedName>
</protein>